<gene>
    <name evidence="1" type="ORF">BROSI_A0219</name>
</gene>
<dbReference type="RefSeq" id="WP_052561551.1">
    <property type="nucleotide sequence ID" value="NZ_BAFN01000001.1"/>
</dbReference>
<dbReference type="Proteomes" id="UP000032309">
    <property type="component" value="Unassembled WGS sequence"/>
</dbReference>
<evidence type="ECO:0000313" key="1">
    <source>
        <dbReference type="EMBL" id="GAN31715.1"/>
    </source>
</evidence>
<protein>
    <submittedName>
        <fullName evidence="1">Uncharacterized protein</fullName>
    </submittedName>
</protein>
<keyword evidence="2" id="KW-1185">Reference proteome</keyword>
<sequence>MRTKTFFVCPGCGNNKEFKLFTSNFQVIKQSPEQGIRTEESNILPSLRQNDNYIECQHCFQRFDYDNAATIGRKYIQTTQRLRNGVTSDTVSHP</sequence>
<reference evidence="2" key="1">
    <citation type="journal article" date="2015" name="Genome Announc.">
        <title>Draft Genome Sequence of an Anaerobic Ammonium-Oxidizing Bacterium, "Candidatus Brocadia sinica".</title>
        <authorList>
            <person name="Oshiki M."/>
            <person name="Shinyako-Hata K."/>
            <person name="Satoh H."/>
            <person name="Okabe S."/>
        </authorList>
    </citation>
    <scope>NUCLEOTIDE SEQUENCE [LARGE SCALE GENOMIC DNA]</scope>
    <source>
        <strain evidence="2">JPN1</strain>
    </source>
</reference>
<dbReference type="EMBL" id="BAFN01000001">
    <property type="protein sequence ID" value="GAN31715.1"/>
    <property type="molecule type" value="Genomic_DNA"/>
</dbReference>
<comment type="caution">
    <text evidence="1">The sequence shown here is derived from an EMBL/GenBank/DDBJ whole genome shotgun (WGS) entry which is preliminary data.</text>
</comment>
<accession>A0ABQ0JSL4</accession>
<name>A0ABQ0JSL4_9BACT</name>
<organism evidence="1 2">
    <name type="scientific">Candidatus Brocadia sinica JPN1</name>
    <dbReference type="NCBI Taxonomy" id="1197129"/>
    <lineage>
        <taxon>Bacteria</taxon>
        <taxon>Pseudomonadati</taxon>
        <taxon>Planctomycetota</taxon>
        <taxon>Candidatus Brocadiia</taxon>
        <taxon>Candidatus Brocadiales</taxon>
        <taxon>Candidatus Brocadiaceae</taxon>
        <taxon>Candidatus Brocadia</taxon>
    </lineage>
</organism>
<evidence type="ECO:0000313" key="2">
    <source>
        <dbReference type="Proteomes" id="UP000032309"/>
    </source>
</evidence>
<proteinExistence type="predicted"/>